<name>A0ABT7N173_9MICO</name>
<sequence>MVYGAAPAPLGEVELDAVFAALAHSARRAVLREVVARDRPATMAVLAERLEMSPQALNKHLASLERARLITRSRVGRITSAQASPEVLDAAKDWIVAMTDYWNAQLDSLQSYIDTLGRPAPTAQEKD</sequence>
<evidence type="ECO:0000259" key="1">
    <source>
        <dbReference type="SMART" id="SM00418"/>
    </source>
</evidence>
<dbReference type="PANTHER" id="PTHR38600:SF2">
    <property type="entry name" value="SLL0088 PROTEIN"/>
    <property type="match status" value="1"/>
</dbReference>
<dbReference type="InterPro" id="IPR036390">
    <property type="entry name" value="WH_DNA-bd_sf"/>
</dbReference>
<keyword evidence="3" id="KW-1185">Reference proteome</keyword>
<accession>A0ABT7N173</accession>
<dbReference type="SMART" id="SM00418">
    <property type="entry name" value="HTH_ARSR"/>
    <property type="match status" value="1"/>
</dbReference>
<dbReference type="Gene3D" id="1.10.10.10">
    <property type="entry name" value="Winged helix-like DNA-binding domain superfamily/Winged helix DNA-binding domain"/>
    <property type="match status" value="1"/>
</dbReference>
<reference evidence="2 3" key="1">
    <citation type="submission" date="2023-06" db="EMBL/GenBank/DDBJ databases">
        <title>Microbacterium sp. nov., isolated from a waste landfill.</title>
        <authorList>
            <person name="Wen W."/>
        </authorList>
    </citation>
    <scope>NUCLEOTIDE SEQUENCE [LARGE SCALE GENOMIC DNA]</scope>
    <source>
        <strain evidence="2 3">ASV49</strain>
    </source>
</reference>
<dbReference type="InterPro" id="IPR011991">
    <property type="entry name" value="ArsR-like_HTH"/>
</dbReference>
<dbReference type="InterPro" id="IPR036388">
    <property type="entry name" value="WH-like_DNA-bd_sf"/>
</dbReference>
<gene>
    <name evidence="2" type="ORF">QSV35_13980</name>
</gene>
<dbReference type="PANTHER" id="PTHR38600">
    <property type="entry name" value="TRANSCRIPTIONAL REGULATORY PROTEIN"/>
    <property type="match status" value="1"/>
</dbReference>
<dbReference type="InterPro" id="IPR001845">
    <property type="entry name" value="HTH_ArsR_DNA-bd_dom"/>
</dbReference>
<feature type="domain" description="HTH arsR-type" evidence="1">
    <location>
        <begin position="17"/>
        <end position="89"/>
    </location>
</feature>
<dbReference type="EMBL" id="JASXSZ010000004">
    <property type="protein sequence ID" value="MDL9980447.1"/>
    <property type="molecule type" value="Genomic_DNA"/>
</dbReference>
<dbReference type="RefSeq" id="WP_286289398.1">
    <property type="nucleotide sequence ID" value="NZ_JASXSZ010000004.1"/>
</dbReference>
<comment type="caution">
    <text evidence="2">The sequence shown here is derived from an EMBL/GenBank/DDBJ whole genome shotgun (WGS) entry which is preliminary data.</text>
</comment>
<dbReference type="CDD" id="cd00090">
    <property type="entry name" value="HTH_ARSR"/>
    <property type="match status" value="1"/>
</dbReference>
<dbReference type="SUPFAM" id="SSF46785">
    <property type="entry name" value="Winged helix' DNA-binding domain"/>
    <property type="match status" value="1"/>
</dbReference>
<dbReference type="Pfam" id="PF12840">
    <property type="entry name" value="HTH_20"/>
    <property type="match status" value="1"/>
</dbReference>
<evidence type="ECO:0000313" key="3">
    <source>
        <dbReference type="Proteomes" id="UP001235064"/>
    </source>
</evidence>
<protein>
    <submittedName>
        <fullName evidence="2">Helix-turn-helix domain-containing protein</fullName>
    </submittedName>
</protein>
<organism evidence="2 3">
    <name type="scientific">Microbacterium candidum</name>
    <dbReference type="NCBI Taxonomy" id="3041922"/>
    <lineage>
        <taxon>Bacteria</taxon>
        <taxon>Bacillati</taxon>
        <taxon>Actinomycetota</taxon>
        <taxon>Actinomycetes</taxon>
        <taxon>Micrococcales</taxon>
        <taxon>Microbacteriaceae</taxon>
        <taxon>Microbacterium</taxon>
    </lineage>
</organism>
<proteinExistence type="predicted"/>
<evidence type="ECO:0000313" key="2">
    <source>
        <dbReference type="EMBL" id="MDL9980447.1"/>
    </source>
</evidence>
<dbReference type="Proteomes" id="UP001235064">
    <property type="component" value="Unassembled WGS sequence"/>
</dbReference>